<sequence>MRLSSRRGLKHGGFENATGWNPSSPVLTPPTPYHTGTRNEASSTVRQRRKLNGAAQGQRGTMRELELSRAAVARETEGQRDNYMSPETRGRITTHDGFAAKVISCPLLSGSSRKRPSSTLLHRTAAHHTSRFRERWTWTLDTGRWMLDAAPGDTPMPSQHVASLIEQWKWKTVQLSIVCCPSSLFPAMPLPPFLARSLLERTVRCVMKERPNVESQCAEHGSICPALYCPDGPSRIEFEPLRMALSKLGLC</sequence>
<dbReference type="AlphaFoldDB" id="A0A2J6QNB7"/>
<organism evidence="2 3">
    <name type="scientific">Hyaloscypha hepaticicola</name>
    <dbReference type="NCBI Taxonomy" id="2082293"/>
    <lineage>
        <taxon>Eukaryota</taxon>
        <taxon>Fungi</taxon>
        <taxon>Dikarya</taxon>
        <taxon>Ascomycota</taxon>
        <taxon>Pezizomycotina</taxon>
        <taxon>Leotiomycetes</taxon>
        <taxon>Helotiales</taxon>
        <taxon>Hyaloscyphaceae</taxon>
        <taxon>Hyaloscypha</taxon>
    </lineage>
</organism>
<evidence type="ECO:0000313" key="3">
    <source>
        <dbReference type="Proteomes" id="UP000235672"/>
    </source>
</evidence>
<gene>
    <name evidence="2" type="ORF">NA56DRAFT_743085</name>
</gene>
<proteinExistence type="predicted"/>
<keyword evidence="3" id="KW-1185">Reference proteome</keyword>
<evidence type="ECO:0000256" key="1">
    <source>
        <dbReference type="SAM" id="MobiDB-lite"/>
    </source>
</evidence>
<feature type="region of interest" description="Disordered" evidence="1">
    <location>
        <begin position="1"/>
        <end position="91"/>
    </location>
</feature>
<dbReference type="EMBL" id="KZ613465">
    <property type="protein sequence ID" value="PMD27761.1"/>
    <property type="molecule type" value="Genomic_DNA"/>
</dbReference>
<feature type="compositionally biased region" description="Polar residues" evidence="1">
    <location>
        <begin position="34"/>
        <end position="45"/>
    </location>
</feature>
<reference evidence="2 3" key="1">
    <citation type="submission" date="2016-05" db="EMBL/GenBank/DDBJ databases">
        <title>A degradative enzymes factory behind the ericoid mycorrhizal symbiosis.</title>
        <authorList>
            <consortium name="DOE Joint Genome Institute"/>
            <person name="Martino E."/>
            <person name="Morin E."/>
            <person name="Grelet G."/>
            <person name="Kuo A."/>
            <person name="Kohler A."/>
            <person name="Daghino S."/>
            <person name="Barry K."/>
            <person name="Choi C."/>
            <person name="Cichocki N."/>
            <person name="Clum A."/>
            <person name="Copeland A."/>
            <person name="Hainaut M."/>
            <person name="Haridas S."/>
            <person name="Labutti K."/>
            <person name="Lindquist E."/>
            <person name="Lipzen A."/>
            <person name="Khouja H.-R."/>
            <person name="Murat C."/>
            <person name="Ohm R."/>
            <person name="Olson A."/>
            <person name="Spatafora J."/>
            <person name="Veneault-Fourrey C."/>
            <person name="Henrissat B."/>
            <person name="Grigoriev I."/>
            <person name="Martin F."/>
            <person name="Perotto S."/>
        </authorList>
    </citation>
    <scope>NUCLEOTIDE SEQUENCE [LARGE SCALE GENOMIC DNA]</scope>
    <source>
        <strain evidence="2 3">UAMH 7357</strain>
    </source>
</reference>
<dbReference type="Proteomes" id="UP000235672">
    <property type="component" value="Unassembled WGS sequence"/>
</dbReference>
<protein>
    <submittedName>
        <fullName evidence="2">Uncharacterized protein</fullName>
    </submittedName>
</protein>
<feature type="compositionally biased region" description="Basic residues" evidence="1">
    <location>
        <begin position="1"/>
        <end position="10"/>
    </location>
</feature>
<feature type="compositionally biased region" description="Basic and acidic residues" evidence="1">
    <location>
        <begin position="61"/>
        <end position="80"/>
    </location>
</feature>
<accession>A0A2J6QNB7</accession>
<name>A0A2J6QNB7_9HELO</name>
<evidence type="ECO:0000313" key="2">
    <source>
        <dbReference type="EMBL" id="PMD27761.1"/>
    </source>
</evidence>